<evidence type="ECO:0008006" key="4">
    <source>
        <dbReference type="Google" id="ProtNLM"/>
    </source>
</evidence>
<keyword evidence="1" id="KW-0732">Signal</keyword>
<accession>A0A9W5ISP3</accession>
<reference evidence="2 3" key="1">
    <citation type="submission" date="2010-01" db="EMBL/GenBank/DDBJ databases">
        <authorList>
            <person name="Weinstock G."/>
            <person name="Sodergren E."/>
            <person name="Clifton S."/>
            <person name="Fulton L."/>
            <person name="Fulton B."/>
            <person name="Courtney L."/>
            <person name="Fronick C."/>
            <person name="Harrison M."/>
            <person name="Strong C."/>
            <person name="Farmer C."/>
            <person name="Delahaunty K."/>
            <person name="Markovic C."/>
            <person name="Hall O."/>
            <person name="Minx P."/>
            <person name="Tomlinson C."/>
            <person name="Mitreva M."/>
            <person name="Nelson J."/>
            <person name="Hou S."/>
            <person name="Wollam A."/>
            <person name="Pepin K.H."/>
            <person name="Johnson M."/>
            <person name="Bhonagiri V."/>
            <person name="Nash W.E."/>
            <person name="Warren W."/>
            <person name="Chinwalla A."/>
            <person name="Mardis E.R."/>
            <person name="Wilson R.K."/>
        </authorList>
    </citation>
    <scope>NUCLEOTIDE SEQUENCE [LARGE SCALE GENOMIC DNA]</scope>
    <source>
        <strain evidence="2 3">NJ9703</strain>
    </source>
</reference>
<evidence type="ECO:0000256" key="1">
    <source>
        <dbReference type="SAM" id="SignalP"/>
    </source>
</evidence>
<dbReference type="RefSeq" id="WP_004519457.1">
    <property type="nucleotide sequence ID" value="NZ_ACEO02000002.1"/>
</dbReference>
<feature type="chain" id="PRO_5040921821" description="Lipoprotein" evidence="1">
    <location>
        <begin position="21"/>
        <end position="197"/>
    </location>
</feature>
<dbReference type="AlphaFoldDB" id="A0A9W5ISP3"/>
<dbReference type="EMBL" id="ACEO02000002">
    <property type="protein sequence ID" value="EFC52923.1"/>
    <property type="molecule type" value="Genomic_DNA"/>
</dbReference>
<proteinExistence type="predicted"/>
<gene>
    <name evidence="2" type="ORF">NEISUBOT_03759</name>
</gene>
<protein>
    <recommendedName>
        <fullName evidence="4">Lipoprotein</fullName>
    </recommendedName>
</protein>
<comment type="caution">
    <text evidence="2">The sequence shown here is derived from an EMBL/GenBank/DDBJ whole genome shotgun (WGS) entry which is preliminary data.</text>
</comment>
<evidence type="ECO:0000313" key="2">
    <source>
        <dbReference type="EMBL" id="EFC52923.1"/>
    </source>
</evidence>
<dbReference type="Proteomes" id="UP000004621">
    <property type="component" value="Unassembled WGS sequence"/>
</dbReference>
<organism evidence="2 3">
    <name type="scientific">Neisseria subflava NJ9703</name>
    <dbReference type="NCBI Taxonomy" id="546268"/>
    <lineage>
        <taxon>Bacteria</taxon>
        <taxon>Pseudomonadati</taxon>
        <taxon>Pseudomonadota</taxon>
        <taxon>Betaproteobacteria</taxon>
        <taxon>Neisseriales</taxon>
        <taxon>Neisseriaceae</taxon>
        <taxon>Neisseria</taxon>
    </lineage>
</organism>
<dbReference type="NCBIfam" id="NF047650">
    <property type="entry name" value="lipo_NMCC_0638"/>
    <property type="match status" value="1"/>
</dbReference>
<sequence length="197" mass="21160">MSKAVALCAAVLAVCLSACGKEGVSPQNAADYAQNVTDLFRQSCVASDGDAALVGEFANANKLVLLSKKDIADLPAGMMDLEALSIWKKTENGVDYYLSLTEDSCSVRTAKADDHLIFKQFLALAENPPQGLNAELRADNLAEAPLPMRQISYAWRASGSPKETLLTVKTTSSEHFPVQAVLYLTHHSYDNKAAVLP</sequence>
<evidence type="ECO:0000313" key="3">
    <source>
        <dbReference type="Proteomes" id="UP000004621"/>
    </source>
</evidence>
<name>A0A9W5ISP3_NEISU</name>
<feature type="signal peptide" evidence="1">
    <location>
        <begin position="1"/>
        <end position="20"/>
    </location>
</feature>